<evidence type="ECO:0000256" key="6">
    <source>
        <dbReference type="SAM" id="SignalP"/>
    </source>
</evidence>
<feature type="domain" description="L-type lectin-like" evidence="7">
    <location>
        <begin position="30"/>
        <end position="256"/>
    </location>
</feature>
<keyword evidence="4" id="KW-1133">Transmembrane helix</keyword>
<reference evidence="9" key="1">
    <citation type="submission" date="2015-09" db="EMBL/GenBank/DDBJ databases">
        <authorList>
            <consortium name="Pathogen Informatics"/>
        </authorList>
    </citation>
    <scope>NUCLEOTIDE SEQUENCE [LARGE SCALE GENOMIC DNA]</scope>
    <source>
        <strain evidence="9">Lake Konstanz</strain>
    </source>
</reference>
<keyword evidence="9" id="KW-1185">Reference proteome</keyword>
<evidence type="ECO:0000256" key="1">
    <source>
        <dbReference type="ARBA" id="ARBA00004479"/>
    </source>
</evidence>
<dbReference type="InterPro" id="IPR051136">
    <property type="entry name" value="Intracellular_Lectin-GPT"/>
</dbReference>
<dbReference type="OrthoDB" id="10265193at2759"/>
<evidence type="ECO:0000313" key="9">
    <source>
        <dbReference type="Proteomes" id="UP000051952"/>
    </source>
</evidence>
<dbReference type="Proteomes" id="UP000051952">
    <property type="component" value="Unassembled WGS sequence"/>
</dbReference>
<evidence type="ECO:0000256" key="5">
    <source>
        <dbReference type="ARBA" id="ARBA00023136"/>
    </source>
</evidence>
<evidence type="ECO:0000259" key="7">
    <source>
        <dbReference type="PROSITE" id="PS51328"/>
    </source>
</evidence>
<dbReference type="PANTHER" id="PTHR12223:SF28">
    <property type="entry name" value="LECTIN, MANNOSE BINDING 1 LIKE"/>
    <property type="match status" value="1"/>
</dbReference>
<comment type="subcellular location">
    <subcellularLocation>
        <location evidence="1">Membrane</location>
        <topology evidence="1">Single-pass type I membrane protein</topology>
    </subcellularLocation>
</comment>
<dbReference type="GO" id="GO:0030134">
    <property type="term" value="C:COPII-coated ER to Golgi transport vesicle"/>
    <property type="evidence" value="ECO:0007669"/>
    <property type="project" value="TreeGrafter"/>
</dbReference>
<name>A0A0S4JD80_BODSA</name>
<keyword evidence="5" id="KW-0472">Membrane</keyword>
<keyword evidence="2" id="KW-0812">Transmembrane</keyword>
<evidence type="ECO:0000313" key="8">
    <source>
        <dbReference type="EMBL" id="CUG86906.1"/>
    </source>
</evidence>
<dbReference type="InterPro" id="IPR005052">
    <property type="entry name" value="Lectin_leg"/>
</dbReference>
<dbReference type="GO" id="GO:0000139">
    <property type="term" value="C:Golgi membrane"/>
    <property type="evidence" value="ECO:0007669"/>
    <property type="project" value="TreeGrafter"/>
</dbReference>
<dbReference type="VEuPathDB" id="TriTrypDB:BSAL_07305"/>
<dbReference type="GO" id="GO:0006888">
    <property type="term" value="P:endoplasmic reticulum to Golgi vesicle-mediated transport"/>
    <property type="evidence" value="ECO:0007669"/>
    <property type="project" value="TreeGrafter"/>
</dbReference>
<gene>
    <name evidence="8" type="ORF">BSAL_07305</name>
</gene>
<dbReference type="AlphaFoldDB" id="A0A0S4JD80"/>
<dbReference type="GO" id="GO:0005537">
    <property type="term" value="F:D-mannose binding"/>
    <property type="evidence" value="ECO:0007669"/>
    <property type="project" value="TreeGrafter"/>
</dbReference>
<keyword evidence="3 6" id="KW-0732">Signal</keyword>
<feature type="non-terminal residue" evidence="8">
    <location>
        <position position="259"/>
    </location>
</feature>
<evidence type="ECO:0000256" key="2">
    <source>
        <dbReference type="ARBA" id="ARBA00022692"/>
    </source>
</evidence>
<evidence type="ECO:0000256" key="3">
    <source>
        <dbReference type="ARBA" id="ARBA00022729"/>
    </source>
</evidence>
<feature type="signal peptide" evidence="6">
    <location>
        <begin position="1"/>
        <end position="23"/>
    </location>
</feature>
<dbReference type="EMBL" id="CYKH01001402">
    <property type="protein sequence ID" value="CUG86906.1"/>
    <property type="molecule type" value="Genomic_DNA"/>
</dbReference>
<dbReference type="PANTHER" id="PTHR12223">
    <property type="entry name" value="VESICULAR MANNOSE-BINDING LECTIN"/>
    <property type="match status" value="1"/>
</dbReference>
<organism evidence="8 9">
    <name type="scientific">Bodo saltans</name>
    <name type="common">Flagellated protozoan</name>
    <dbReference type="NCBI Taxonomy" id="75058"/>
    <lineage>
        <taxon>Eukaryota</taxon>
        <taxon>Discoba</taxon>
        <taxon>Euglenozoa</taxon>
        <taxon>Kinetoplastea</taxon>
        <taxon>Metakinetoplastina</taxon>
        <taxon>Eubodonida</taxon>
        <taxon>Bodonidae</taxon>
        <taxon>Bodo</taxon>
    </lineage>
</organism>
<dbReference type="InterPro" id="IPR013320">
    <property type="entry name" value="ConA-like_dom_sf"/>
</dbReference>
<dbReference type="PROSITE" id="PS51328">
    <property type="entry name" value="L_LECTIN_LIKE"/>
    <property type="match status" value="1"/>
</dbReference>
<dbReference type="GO" id="GO:0005793">
    <property type="term" value="C:endoplasmic reticulum-Golgi intermediate compartment"/>
    <property type="evidence" value="ECO:0007669"/>
    <property type="project" value="TreeGrafter"/>
</dbReference>
<dbReference type="CDD" id="cd07308">
    <property type="entry name" value="lectin_leg-like"/>
    <property type="match status" value="1"/>
</dbReference>
<evidence type="ECO:0000256" key="4">
    <source>
        <dbReference type="ARBA" id="ARBA00022989"/>
    </source>
</evidence>
<dbReference type="GO" id="GO:0005789">
    <property type="term" value="C:endoplasmic reticulum membrane"/>
    <property type="evidence" value="ECO:0007669"/>
    <property type="project" value="TreeGrafter"/>
</dbReference>
<protein>
    <submittedName>
        <fullName evidence="8">Lectin, putative</fullName>
    </submittedName>
</protein>
<dbReference type="Pfam" id="PF03388">
    <property type="entry name" value="Lectin_leg-like"/>
    <property type="match status" value="1"/>
</dbReference>
<dbReference type="Gene3D" id="2.60.120.200">
    <property type="match status" value="1"/>
</dbReference>
<proteinExistence type="predicted"/>
<dbReference type="SUPFAM" id="SSF49899">
    <property type="entry name" value="Concanavalin A-like lectins/glucanases"/>
    <property type="match status" value="1"/>
</dbReference>
<sequence length="259" mass="28912">MSAASIALQMAAAVLVLSAAVLATEDIVRGSMITHHSLHPPYIADWWQEGIPHWEMGGDAVATDSFVRLTPQKQSRYGWIWNQQPNENPNWELRMKFAVFGKRAPGADGLALWYVAESYRQHGGNLFGNKPDFKGIGLLFDTYDNDGLRDNPSVSLVVNLDGSKTNWDHDRDFLGDATFRCNFDFRHSTVEDPVEAVLQYYNKRLTLKLRMARRGVDVNCGDTLLELPIGHYFGATASTGGMVDNHDIISIEVRGLGED</sequence>
<feature type="chain" id="PRO_5006622282" evidence="6">
    <location>
        <begin position="24"/>
        <end position="259"/>
    </location>
</feature>
<accession>A0A0S4JD80</accession>
<dbReference type="OMA" id="WGAPARF"/>